<feature type="region of interest" description="Disordered" evidence="1">
    <location>
        <begin position="35"/>
        <end position="71"/>
    </location>
</feature>
<dbReference type="InterPro" id="IPR020377">
    <property type="entry name" value="Uncharacterised_LpqV"/>
</dbReference>
<dbReference type="EMBL" id="LR589346">
    <property type="protein sequence ID" value="VTP03358.1"/>
    <property type="molecule type" value="Genomic_DNA"/>
</dbReference>
<evidence type="ECO:0000256" key="1">
    <source>
        <dbReference type="SAM" id="MobiDB-lite"/>
    </source>
</evidence>
<keyword evidence="2" id="KW-0472">Membrane</keyword>
<feature type="compositionally biased region" description="Low complexity" evidence="1">
    <location>
        <begin position="39"/>
        <end position="71"/>
    </location>
</feature>
<organism evidence="3">
    <name type="scientific">Mycobacterium kansasii</name>
    <dbReference type="NCBI Taxonomy" id="1768"/>
    <lineage>
        <taxon>Bacteria</taxon>
        <taxon>Bacillati</taxon>
        <taxon>Actinomycetota</taxon>
        <taxon>Actinomycetes</taxon>
        <taxon>Mycobacteriales</taxon>
        <taxon>Mycobacteriaceae</taxon>
        <taxon>Mycobacterium</taxon>
    </lineage>
</organism>
<sequence>MRGSRPRGLARTLLWGPLVVAASVSVVTGCWHAGGGGRAASSSSSPAKSSAPSPTAPSSLPPGVVGVSPTGVTTRVDVPAESTEEEYFQACHAAKVWMQTQPGTGEALIEPYLAMVQTSHSGVAGSWNVRWAELTPARQAAVIVAAVAAANNECGEPSAGRFQPVAQLRSRLQETSDRFRGSHNGHAE</sequence>
<name>A0A653F141_MYCKA</name>
<reference evidence="3" key="1">
    <citation type="submission" date="2019-05" db="EMBL/GenBank/DDBJ databases">
        <authorList>
            <person name="Naeem R."/>
            <person name="Antony C."/>
            <person name="Guan Q."/>
        </authorList>
    </citation>
    <scope>NUCLEOTIDE SEQUENCE</scope>
    <source>
        <strain evidence="3">3</strain>
    </source>
</reference>
<proteinExistence type="predicted"/>
<keyword evidence="2" id="KW-1133">Transmembrane helix</keyword>
<accession>A0A653F141</accession>
<keyword evidence="2" id="KW-0812">Transmembrane</keyword>
<evidence type="ECO:0008006" key="4">
    <source>
        <dbReference type="Google" id="ProtNLM"/>
    </source>
</evidence>
<dbReference type="PROSITE" id="PS51257">
    <property type="entry name" value="PROKAR_LIPOPROTEIN"/>
    <property type="match status" value="1"/>
</dbReference>
<gene>
    <name evidence="3" type="ORF">BIN_B_03909</name>
</gene>
<evidence type="ECO:0000313" key="3">
    <source>
        <dbReference type="EMBL" id="VTP03358.1"/>
    </source>
</evidence>
<dbReference type="Pfam" id="PF17301">
    <property type="entry name" value="LpqV"/>
    <property type="match status" value="1"/>
</dbReference>
<feature type="transmembrane region" description="Helical" evidence="2">
    <location>
        <begin position="12"/>
        <end position="34"/>
    </location>
</feature>
<dbReference type="AlphaFoldDB" id="A0A653F141"/>
<protein>
    <recommendedName>
        <fullName evidence="4">Lipoprotein LpqV</fullName>
    </recommendedName>
</protein>
<evidence type="ECO:0000256" key="2">
    <source>
        <dbReference type="SAM" id="Phobius"/>
    </source>
</evidence>